<feature type="transmembrane region" description="Helical" evidence="2">
    <location>
        <begin position="256"/>
        <end position="275"/>
    </location>
</feature>
<dbReference type="SMART" id="SM00829">
    <property type="entry name" value="PKS_ER"/>
    <property type="match status" value="1"/>
</dbReference>
<keyword evidence="5" id="KW-1185">Reference proteome</keyword>
<evidence type="ECO:0000313" key="5">
    <source>
        <dbReference type="Proteomes" id="UP001595629"/>
    </source>
</evidence>
<organism evidence="4 5">
    <name type="scientific">Lutimaribacter marinistellae</name>
    <dbReference type="NCBI Taxonomy" id="1820329"/>
    <lineage>
        <taxon>Bacteria</taxon>
        <taxon>Pseudomonadati</taxon>
        <taxon>Pseudomonadota</taxon>
        <taxon>Alphaproteobacteria</taxon>
        <taxon>Rhodobacterales</taxon>
        <taxon>Roseobacteraceae</taxon>
        <taxon>Lutimaribacter</taxon>
    </lineage>
</organism>
<reference evidence="5" key="1">
    <citation type="journal article" date="2019" name="Int. J. Syst. Evol. Microbiol.">
        <title>The Global Catalogue of Microorganisms (GCM) 10K type strain sequencing project: providing services to taxonomists for standard genome sequencing and annotation.</title>
        <authorList>
            <consortium name="The Broad Institute Genomics Platform"/>
            <consortium name="The Broad Institute Genome Sequencing Center for Infectious Disease"/>
            <person name="Wu L."/>
            <person name="Ma J."/>
        </authorList>
    </citation>
    <scope>NUCLEOTIDE SEQUENCE [LARGE SCALE GENOMIC DNA]</scope>
    <source>
        <strain evidence="5">KCTC 42911</strain>
    </source>
</reference>
<dbReference type="InterPro" id="IPR020843">
    <property type="entry name" value="ER"/>
</dbReference>
<keyword evidence="1" id="KW-0521">NADP</keyword>
<dbReference type="InterPro" id="IPR013154">
    <property type="entry name" value="ADH-like_N"/>
</dbReference>
<sequence length="330" mass="34612">MHAITYRRFGPAREVLTLEELETPAPGPGEVLVELAFSGVNPSDVKARAGSRPGVTEPPYPVIIPHSDGAGEIVAVGDGVDRSRVGQRVWVWNGQWRRAFGTAASHIALPAAQAVPLPGTTSFETGATLGIPGQTATHTVFHGGPVEGRSVLIHGGGGTVGFLAVQLARWGGARVIATSSPRDFDRLRDAGADSVLDYSDPELAQAILAANDGQPVERIVEVEFGVNAATDAEVIAEAGQINAYGSAKSMNPVVPFYALMFKAVTLHMALIYLLTDAQRAETARLLTRALEADALFCPVDQVYPMSDCAAAHEAVEAGGRSGSVLVETRA</sequence>
<name>A0ABV7TE96_9RHOB</name>
<keyword evidence="2" id="KW-0472">Membrane</keyword>
<dbReference type="SUPFAM" id="SSF50129">
    <property type="entry name" value="GroES-like"/>
    <property type="match status" value="1"/>
</dbReference>
<dbReference type="PANTHER" id="PTHR44154">
    <property type="entry name" value="QUINONE OXIDOREDUCTASE"/>
    <property type="match status" value="1"/>
</dbReference>
<evidence type="ECO:0000256" key="1">
    <source>
        <dbReference type="ARBA" id="ARBA00022857"/>
    </source>
</evidence>
<gene>
    <name evidence="4" type="ORF">ACFORG_09125</name>
</gene>
<keyword evidence="2" id="KW-1133">Transmembrane helix</keyword>
<dbReference type="Gene3D" id="3.90.180.10">
    <property type="entry name" value="Medium-chain alcohol dehydrogenases, catalytic domain"/>
    <property type="match status" value="1"/>
</dbReference>
<dbReference type="SUPFAM" id="SSF51735">
    <property type="entry name" value="NAD(P)-binding Rossmann-fold domains"/>
    <property type="match status" value="1"/>
</dbReference>
<dbReference type="InterPro" id="IPR051603">
    <property type="entry name" value="Zinc-ADH_QOR/CCCR"/>
</dbReference>
<keyword evidence="2" id="KW-0812">Transmembrane</keyword>
<dbReference type="EMBL" id="JBHRXI010000010">
    <property type="protein sequence ID" value="MFC3613917.1"/>
    <property type="molecule type" value="Genomic_DNA"/>
</dbReference>
<dbReference type="Pfam" id="PF08240">
    <property type="entry name" value="ADH_N"/>
    <property type="match status" value="1"/>
</dbReference>
<proteinExistence type="predicted"/>
<accession>A0ABV7TE96</accession>
<dbReference type="InterPro" id="IPR036291">
    <property type="entry name" value="NAD(P)-bd_dom_sf"/>
</dbReference>
<evidence type="ECO:0000313" key="4">
    <source>
        <dbReference type="EMBL" id="MFC3613917.1"/>
    </source>
</evidence>
<dbReference type="RefSeq" id="WP_386735108.1">
    <property type="nucleotide sequence ID" value="NZ_JBHRXI010000010.1"/>
</dbReference>
<dbReference type="InterPro" id="IPR011032">
    <property type="entry name" value="GroES-like_sf"/>
</dbReference>
<dbReference type="CDD" id="cd08253">
    <property type="entry name" value="zeta_crystallin"/>
    <property type="match status" value="1"/>
</dbReference>
<feature type="domain" description="Enoyl reductase (ER)" evidence="3">
    <location>
        <begin position="12"/>
        <end position="326"/>
    </location>
</feature>
<dbReference type="Gene3D" id="3.40.50.720">
    <property type="entry name" value="NAD(P)-binding Rossmann-like Domain"/>
    <property type="match status" value="1"/>
</dbReference>
<dbReference type="Pfam" id="PF00107">
    <property type="entry name" value="ADH_zinc_N"/>
    <property type="match status" value="1"/>
</dbReference>
<protein>
    <submittedName>
        <fullName evidence="4">NADPH:quinone reductase</fullName>
    </submittedName>
</protein>
<dbReference type="Proteomes" id="UP001595629">
    <property type="component" value="Unassembled WGS sequence"/>
</dbReference>
<dbReference type="PANTHER" id="PTHR44154:SF1">
    <property type="entry name" value="QUINONE OXIDOREDUCTASE"/>
    <property type="match status" value="1"/>
</dbReference>
<dbReference type="InterPro" id="IPR013149">
    <property type="entry name" value="ADH-like_C"/>
</dbReference>
<evidence type="ECO:0000256" key="2">
    <source>
        <dbReference type="SAM" id="Phobius"/>
    </source>
</evidence>
<comment type="caution">
    <text evidence="4">The sequence shown here is derived from an EMBL/GenBank/DDBJ whole genome shotgun (WGS) entry which is preliminary data.</text>
</comment>
<evidence type="ECO:0000259" key="3">
    <source>
        <dbReference type="SMART" id="SM00829"/>
    </source>
</evidence>